<keyword evidence="1" id="KW-0472">Membrane</keyword>
<sequence>MTMRLKRILYEASRSLEKAEQAAENNSNGLSKNKYTRMKNHIFGTPLISKNNDDYYIILYYQVTEGVLRKGVENLEAVERQRLAHCQTALGRYQRKIEQLGPNLHQMLERHANNLDVAVLATASSYIDNIRASTSASNHIMLIDLYVGDVCMIIFHSFFIIFEVSFRNE</sequence>
<name>A0A1I7W761_HETBA</name>
<protein>
    <submittedName>
        <fullName evidence="3">14_3_3 domain-containing protein</fullName>
    </submittedName>
</protein>
<accession>A0A1I7W761</accession>
<dbReference type="WBParaSite" id="Hba_00454">
    <property type="protein sequence ID" value="Hba_00454"/>
    <property type="gene ID" value="Hba_00454"/>
</dbReference>
<keyword evidence="2" id="KW-1185">Reference proteome</keyword>
<dbReference type="Proteomes" id="UP000095283">
    <property type="component" value="Unplaced"/>
</dbReference>
<evidence type="ECO:0000256" key="1">
    <source>
        <dbReference type="SAM" id="Phobius"/>
    </source>
</evidence>
<dbReference type="AlphaFoldDB" id="A0A1I7W761"/>
<evidence type="ECO:0000313" key="2">
    <source>
        <dbReference type="Proteomes" id="UP000095283"/>
    </source>
</evidence>
<proteinExistence type="predicted"/>
<reference evidence="3" key="1">
    <citation type="submission" date="2016-11" db="UniProtKB">
        <authorList>
            <consortium name="WormBaseParasite"/>
        </authorList>
    </citation>
    <scope>IDENTIFICATION</scope>
</reference>
<keyword evidence="1" id="KW-1133">Transmembrane helix</keyword>
<organism evidence="2 3">
    <name type="scientific">Heterorhabditis bacteriophora</name>
    <name type="common">Entomopathogenic nematode worm</name>
    <dbReference type="NCBI Taxonomy" id="37862"/>
    <lineage>
        <taxon>Eukaryota</taxon>
        <taxon>Metazoa</taxon>
        <taxon>Ecdysozoa</taxon>
        <taxon>Nematoda</taxon>
        <taxon>Chromadorea</taxon>
        <taxon>Rhabditida</taxon>
        <taxon>Rhabditina</taxon>
        <taxon>Rhabditomorpha</taxon>
        <taxon>Strongyloidea</taxon>
        <taxon>Heterorhabditidae</taxon>
        <taxon>Heterorhabditis</taxon>
    </lineage>
</organism>
<evidence type="ECO:0000313" key="3">
    <source>
        <dbReference type="WBParaSite" id="Hba_00454"/>
    </source>
</evidence>
<keyword evidence="1" id="KW-0812">Transmembrane</keyword>
<feature type="transmembrane region" description="Helical" evidence="1">
    <location>
        <begin position="140"/>
        <end position="162"/>
    </location>
</feature>